<reference evidence="2" key="1">
    <citation type="journal article" date="2019" name="Int. J. Syst. Evol. Microbiol.">
        <title>The Global Catalogue of Microorganisms (GCM) 10K type strain sequencing project: providing services to taxonomists for standard genome sequencing and annotation.</title>
        <authorList>
            <consortium name="The Broad Institute Genomics Platform"/>
            <consortium name="The Broad Institute Genome Sequencing Center for Infectious Disease"/>
            <person name="Wu L."/>
            <person name="Ma J."/>
        </authorList>
    </citation>
    <scope>NUCLEOTIDE SEQUENCE [LARGE SCALE GENOMIC DNA]</scope>
    <source>
        <strain evidence="2">JCM 16904</strain>
    </source>
</reference>
<accession>A0ABP7D2Y4</accession>
<keyword evidence="2" id="KW-1185">Reference proteome</keyword>
<organism evidence="1 2">
    <name type="scientific">Nonomuraea antimicrobica</name>
    <dbReference type="NCBI Taxonomy" id="561173"/>
    <lineage>
        <taxon>Bacteria</taxon>
        <taxon>Bacillati</taxon>
        <taxon>Actinomycetota</taxon>
        <taxon>Actinomycetes</taxon>
        <taxon>Streptosporangiales</taxon>
        <taxon>Streptosporangiaceae</taxon>
        <taxon>Nonomuraea</taxon>
    </lineage>
</organism>
<sequence>MGKRYRSAGITAKPSRTWWGEAGMESSNVTEEMTERSHRRGLTGTPGRTTRCAAVARDDRVIVGMFQALPFLGVMTRWGDL</sequence>
<protein>
    <submittedName>
        <fullName evidence="1">Uncharacterized protein</fullName>
    </submittedName>
</protein>
<evidence type="ECO:0000313" key="2">
    <source>
        <dbReference type="Proteomes" id="UP001500902"/>
    </source>
</evidence>
<gene>
    <name evidence="1" type="ORF">GCM10022224_074380</name>
</gene>
<dbReference type="EMBL" id="BAAAZP010000150">
    <property type="protein sequence ID" value="GAA3697592.1"/>
    <property type="molecule type" value="Genomic_DNA"/>
</dbReference>
<comment type="caution">
    <text evidence="1">The sequence shown here is derived from an EMBL/GenBank/DDBJ whole genome shotgun (WGS) entry which is preliminary data.</text>
</comment>
<dbReference type="Proteomes" id="UP001500902">
    <property type="component" value="Unassembled WGS sequence"/>
</dbReference>
<evidence type="ECO:0000313" key="1">
    <source>
        <dbReference type="EMBL" id="GAA3697592.1"/>
    </source>
</evidence>
<name>A0ABP7D2Y4_9ACTN</name>
<proteinExistence type="predicted"/>